<sequence>MAFHIAQGSPNPQVLLPGANSSFTVEVYVDGDPVGPGEIIQVKLPEGLVFPPTGEIRYMKLDEGINRPMAIESRDPGGRLVRFKADAIGNKPDGFYSVNVQAAATAAPGDRTVPDGLTIGVTAAKLSFRIGAPQSVEHKVYGTVDANGNVLSGDGFVVRPGLTGTYMIAFTKAFVSRPTVLATLWKGGERGAISVESAETGLFTVRTATNGAWTPLGFSFMAMGPAAPKP</sequence>
<protein>
    <recommendedName>
        <fullName evidence="3">DUF4198 domain-containing protein</fullName>
    </recommendedName>
</protein>
<dbReference type="RefSeq" id="WP_311612285.1">
    <property type="nucleotide sequence ID" value="NZ_JAVRFI010000011.1"/>
</dbReference>
<evidence type="ECO:0000313" key="2">
    <source>
        <dbReference type="Proteomes" id="UP001180531"/>
    </source>
</evidence>
<accession>A0ABU2SPZ7</accession>
<dbReference type="EMBL" id="JAVRFI010000011">
    <property type="protein sequence ID" value="MDT0451076.1"/>
    <property type="molecule type" value="Genomic_DNA"/>
</dbReference>
<dbReference type="Proteomes" id="UP001180531">
    <property type="component" value="Unassembled WGS sequence"/>
</dbReference>
<organism evidence="1 2">
    <name type="scientific">Streptomyces hesseae</name>
    <dbReference type="NCBI Taxonomy" id="3075519"/>
    <lineage>
        <taxon>Bacteria</taxon>
        <taxon>Bacillati</taxon>
        <taxon>Actinomycetota</taxon>
        <taxon>Actinomycetes</taxon>
        <taxon>Kitasatosporales</taxon>
        <taxon>Streptomycetaceae</taxon>
        <taxon>Streptomyces</taxon>
    </lineage>
</organism>
<gene>
    <name evidence="1" type="ORF">RM609_18605</name>
</gene>
<reference evidence="1" key="1">
    <citation type="submission" date="2024-05" db="EMBL/GenBank/DDBJ databases">
        <title>30 novel species of actinomycetes from the DSMZ collection.</title>
        <authorList>
            <person name="Nouioui I."/>
        </authorList>
    </citation>
    <scope>NUCLEOTIDE SEQUENCE</scope>
    <source>
        <strain evidence="1">DSM 40473</strain>
    </source>
</reference>
<keyword evidence="2" id="KW-1185">Reference proteome</keyword>
<evidence type="ECO:0000313" key="1">
    <source>
        <dbReference type="EMBL" id="MDT0451076.1"/>
    </source>
</evidence>
<evidence type="ECO:0008006" key="3">
    <source>
        <dbReference type="Google" id="ProtNLM"/>
    </source>
</evidence>
<comment type="caution">
    <text evidence="1">The sequence shown here is derived from an EMBL/GenBank/DDBJ whole genome shotgun (WGS) entry which is preliminary data.</text>
</comment>
<name>A0ABU2SPZ7_9ACTN</name>
<proteinExistence type="predicted"/>